<keyword evidence="3" id="KW-1185">Reference proteome</keyword>
<comment type="caution">
    <text evidence="2">The sequence shown here is derived from an EMBL/GenBank/DDBJ whole genome shotgun (WGS) entry which is preliminary data.</text>
</comment>
<name>A0A9N7YUU4_PLEPL</name>
<feature type="compositionally biased region" description="Basic and acidic residues" evidence="1">
    <location>
        <begin position="78"/>
        <end position="94"/>
    </location>
</feature>
<evidence type="ECO:0000313" key="2">
    <source>
        <dbReference type="EMBL" id="CAB1438447.1"/>
    </source>
</evidence>
<dbReference type="AlphaFoldDB" id="A0A9N7YUU4"/>
<accession>A0A9N7YUU4</accession>
<organism evidence="2 3">
    <name type="scientific">Pleuronectes platessa</name>
    <name type="common">European plaice</name>
    <dbReference type="NCBI Taxonomy" id="8262"/>
    <lineage>
        <taxon>Eukaryota</taxon>
        <taxon>Metazoa</taxon>
        <taxon>Chordata</taxon>
        <taxon>Craniata</taxon>
        <taxon>Vertebrata</taxon>
        <taxon>Euteleostomi</taxon>
        <taxon>Actinopterygii</taxon>
        <taxon>Neopterygii</taxon>
        <taxon>Teleostei</taxon>
        <taxon>Neoteleostei</taxon>
        <taxon>Acanthomorphata</taxon>
        <taxon>Carangaria</taxon>
        <taxon>Pleuronectiformes</taxon>
        <taxon>Pleuronectoidei</taxon>
        <taxon>Pleuronectidae</taxon>
        <taxon>Pleuronectes</taxon>
    </lineage>
</organism>
<protein>
    <submittedName>
        <fullName evidence="2">Uncharacterized protein</fullName>
    </submittedName>
</protein>
<sequence length="129" mass="14293">MRWRLLRPGVEVVVWWRAAHRASLSRASCRIAGHSAPRSLRKSATRSVGGGGERGGGGGPGAWCLVMISPSRLTESSVAEHSREERRRRQEERHRLHLAANSASPSVTSRSFPGIEGSERLLYERNAKR</sequence>
<evidence type="ECO:0000256" key="1">
    <source>
        <dbReference type="SAM" id="MobiDB-lite"/>
    </source>
</evidence>
<feature type="region of interest" description="Disordered" evidence="1">
    <location>
        <begin position="34"/>
        <end position="61"/>
    </location>
</feature>
<feature type="compositionally biased region" description="Polar residues" evidence="1">
    <location>
        <begin position="101"/>
        <end position="111"/>
    </location>
</feature>
<evidence type="ECO:0000313" key="3">
    <source>
        <dbReference type="Proteomes" id="UP001153269"/>
    </source>
</evidence>
<gene>
    <name evidence="2" type="ORF">PLEPLA_LOCUS26375</name>
</gene>
<reference evidence="2" key="1">
    <citation type="submission" date="2020-03" db="EMBL/GenBank/DDBJ databases">
        <authorList>
            <person name="Weist P."/>
        </authorList>
    </citation>
    <scope>NUCLEOTIDE SEQUENCE</scope>
</reference>
<proteinExistence type="predicted"/>
<dbReference type="Proteomes" id="UP001153269">
    <property type="component" value="Unassembled WGS sequence"/>
</dbReference>
<dbReference type="EMBL" id="CADEAL010002157">
    <property type="protein sequence ID" value="CAB1438447.1"/>
    <property type="molecule type" value="Genomic_DNA"/>
</dbReference>
<feature type="region of interest" description="Disordered" evidence="1">
    <location>
        <begin position="74"/>
        <end position="129"/>
    </location>
</feature>
<feature type="compositionally biased region" description="Gly residues" evidence="1">
    <location>
        <begin position="48"/>
        <end position="61"/>
    </location>
</feature>
<feature type="compositionally biased region" description="Basic and acidic residues" evidence="1">
    <location>
        <begin position="117"/>
        <end position="129"/>
    </location>
</feature>